<organism evidence="1 2">
    <name type="scientific">Brevibacillus brevis</name>
    <name type="common">Bacillus brevis</name>
    <dbReference type="NCBI Taxonomy" id="1393"/>
    <lineage>
        <taxon>Bacteria</taxon>
        <taxon>Bacillati</taxon>
        <taxon>Bacillota</taxon>
        <taxon>Bacilli</taxon>
        <taxon>Bacillales</taxon>
        <taxon>Paenibacillaceae</taxon>
        <taxon>Brevibacillus</taxon>
    </lineage>
</organism>
<evidence type="ECO:0000313" key="2">
    <source>
        <dbReference type="Proteomes" id="UP001256827"/>
    </source>
</evidence>
<keyword evidence="2" id="KW-1185">Reference proteome</keyword>
<evidence type="ECO:0000313" key="1">
    <source>
        <dbReference type="EMBL" id="WNC15546.1"/>
    </source>
</evidence>
<dbReference type="EMBL" id="CP134050">
    <property type="protein sequence ID" value="WNC15546.1"/>
    <property type="molecule type" value="Genomic_DNA"/>
</dbReference>
<dbReference type="Proteomes" id="UP001256827">
    <property type="component" value="Chromosome"/>
</dbReference>
<accession>A0ABY9T8L3</accession>
<dbReference type="PROSITE" id="PS51257">
    <property type="entry name" value="PROKAR_LIPOPROTEIN"/>
    <property type="match status" value="1"/>
</dbReference>
<name>A0ABY9T8L3_BREBE</name>
<gene>
    <name evidence="1" type="ORF">RGB73_04175</name>
</gene>
<dbReference type="RefSeq" id="WP_310769407.1">
    <property type="nucleotide sequence ID" value="NZ_CP134050.1"/>
</dbReference>
<sequence length="195" mass="21415">MTKFSWIKLLLFVSLLTGCSTDSSPEQVQGLTKDEAAQIASAAVRQYYHLDVSAADREITLEDPAKLVESATGEPIFRGVPVHAVLNRNPQPGEVSAFHAIIDPKSKVVLSVSIDVLGTDGERTAKTMTDAELKQAAEEFIRTQRLLTPAAFQLVKTSPPNPDDLKRYFYYTDGRQAIAIGVDTVSRQVVTFTYI</sequence>
<evidence type="ECO:0008006" key="3">
    <source>
        <dbReference type="Google" id="ProtNLM"/>
    </source>
</evidence>
<reference evidence="1 2" key="1">
    <citation type="submission" date="2023-09" db="EMBL/GenBank/DDBJ databases">
        <title>Complete Genome and Methylome dissection of Bacillus brevis NEB573 original source of BbsI restriction endonuclease.</title>
        <authorList>
            <person name="Fomenkov A."/>
            <person name="Roberts R.D."/>
        </authorList>
    </citation>
    <scope>NUCLEOTIDE SEQUENCE [LARGE SCALE GENOMIC DNA]</scope>
    <source>
        <strain evidence="1 2">NEB573</strain>
    </source>
</reference>
<proteinExistence type="predicted"/>
<protein>
    <recommendedName>
        <fullName evidence="3">Lipoprotein</fullName>
    </recommendedName>
</protein>